<dbReference type="AlphaFoldDB" id="A0A5B7Y2F5"/>
<name>A0A5B7Y2F5_LEVBR</name>
<organism evidence="2 3">
    <name type="scientific">Levilactobacillus brevis</name>
    <name type="common">Lactobacillus brevis</name>
    <dbReference type="NCBI Taxonomy" id="1580"/>
    <lineage>
        <taxon>Bacteria</taxon>
        <taxon>Bacillati</taxon>
        <taxon>Bacillota</taxon>
        <taxon>Bacilli</taxon>
        <taxon>Lactobacillales</taxon>
        <taxon>Lactobacillaceae</taxon>
        <taxon>Levilactobacillus</taxon>
    </lineage>
</organism>
<dbReference type="OrthoDB" id="2301896at2"/>
<gene>
    <name evidence="1" type="ORF">JK167_06055</name>
    <name evidence="2" type="ORF">UCCLBBS449_2465</name>
</gene>
<accession>A0A5B7Y2F5</accession>
<evidence type="ECO:0000313" key="1">
    <source>
        <dbReference type="EMBL" id="MBS1010394.1"/>
    </source>
</evidence>
<evidence type="ECO:0000313" key="3">
    <source>
        <dbReference type="Proteomes" id="UP000307074"/>
    </source>
</evidence>
<proteinExistence type="predicted"/>
<dbReference type="RefSeq" id="WP_039106462.1">
    <property type="nucleotide sequence ID" value="NZ_CAKMAP010000001.1"/>
</dbReference>
<sequence length="150" mass="17481">MPNPLYNSVDYTATIKKTREFLADYHMWHVEAAHFSSWVKSPSNFGTPSYHSTENTVENRVVDQANAQFECELRTKTLEQLATVDNESALLSDLLLFRWINNWSVKKTCTELAEKYQRGFIAERTYANYLKKALWEFAVICPRSLFVQKS</sequence>
<dbReference type="Proteomes" id="UP000307074">
    <property type="component" value="Chromosome"/>
</dbReference>
<reference evidence="1" key="2">
    <citation type="submission" date="2020-12" db="EMBL/GenBank/DDBJ databases">
        <authorList>
            <person name="Mcmullen J.G."/>
        </authorList>
    </citation>
    <scope>NUCLEOTIDE SEQUENCE</scope>
    <source>
        <strain evidence="1">Dm-2019-70</strain>
    </source>
</reference>
<reference evidence="2 3" key="1">
    <citation type="submission" date="2018-07" db="EMBL/GenBank/DDBJ databases">
        <authorList>
            <person name="Feyereisen M."/>
        </authorList>
    </citation>
    <scope>NUCLEOTIDE SEQUENCE [LARGE SCALE GENOMIC DNA]</scope>
    <source>
        <strain evidence="2 3">UCCLBBS449</strain>
    </source>
</reference>
<dbReference type="EMBL" id="CP031198">
    <property type="protein sequence ID" value="QCZ54367.1"/>
    <property type="molecule type" value="Genomic_DNA"/>
</dbReference>
<dbReference type="Proteomes" id="UP000676478">
    <property type="component" value="Unassembled WGS sequence"/>
</dbReference>
<reference evidence="1" key="3">
    <citation type="submission" date="2022-09" db="EMBL/GenBank/DDBJ databases">
        <title>Genome-inferred correspondence between phylogeny and metabolic traits in the wild Drosophila gut microbiome.</title>
        <authorList>
            <person name="Bueno E."/>
            <person name="Blow F."/>
            <person name="Douglas A.E."/>
        </authorList>
    </citation>
    <scope>NUCLEOTIDE SEQUENCE</scope>
    <source>
        <strain evidence="1">Dm-2019-70</strain>
    </source>
</reference>
<protein>
    <submittedName>
        <fullName evidence="2">Uncharacterized protein</fullName>
    </submittedName>
</protein>
<evidence type="ECO:0000313" key="2">
    <source>
        <dbReference type="EMBL" id="QCZ54367.1"/>
    </source>
</evidence>
<dbReference type="EMBL" id="JAERKF010000006">
    <property type="protein sequence ID" value="MBS1010394.1"/>
    <property type="molecule type" value="Genomic_DNA"/>
</dbReference>